<dbReference type="InParanoid" id="A0A1X7V7C5"/>
<dbReference type="AlphaFoldDB" id="A0A1X7V7C5"/>
<proteinExistence type="predicted"/>
<sequence length="89" mass="10623">MKNLEVSAYNNCVLWLTCCNGRSIIHNYEEPPYKQFFKKRNKLLKGVEAIMRLQRGIEWNYARNVWNSYKSGIPKMSLYNNSIMNCRLK</sequence>
<evidence type="ECO:0000313" key="1">
    <source>
        <dbReference type="EnsemblMetazoa" id="Aqu2.1.35709_001"/>
    </source>
</evidence>
<reference evidence="1" key="1">
    <citation type="submission" date="2017-05" db="UniProtKB">
        <authorList>
            <consortium name="EnsemblMetazoa"/>
        </authorList>
    </citation>
    <scope>IDENTIFICATION</scope>
</reference>
<accession>A0A1X7V7C5</accession>
<organism evidence="1">
    <name type="scientific">Amphimedon queenslandica</name>
    <name type="common">Sponge</name>
    <dbReference type="NCBI Taxonomy" id="400682"/>
    <lineage>
        <taxon>Eukaryota</taxon>
        <taxon>Metazoa</taxon>
        <taxon>Porifera</taxon>
        <taxon>Demospongiae</taxon>
        <taxon>Heteroscleromorpha</taxon>
        <taxon>Haplosclerida</taxon>
        <taxon>Niphatidae</taxon>
        <taxon>Amphimedon</taxon>
    </lineage>
</organism>
<name>A0A1X7V7C5_AMPQE</name>
<protein>
    <submittedName>
        <fullName evidence="1">Uncharacterized protein</fullName>
    </submittedName>
</protein>
<dbReference type="EnsemblMetazoa" id="Aqu2.1.35709_001">
    <property type="protein sequence ID" value="Aqu2.1.35709_001"/>
    <property type="gene ID" value="Aqu2.1.35709"/>
</dbReference>